<dbReference type="InterPro" id="IPR001509">
    <property type="entry name" value="Epimerase_deHydtase"/>
</dbReference>
<dbReference type="EMBL" id="QPJS01000001">
    <property type="protein sequence ID" value="RCX05711.1"/>
    <property type="molecule type" value="Genomic_DNA"/>
</dbReference>
<dbReference type="PANTHER" id="PTHR43000">
    <property type="entry name" value="DTDP-D-GLUCOSE 4,6-DEHYDRATASE-RELATED"/>
    <property type="match status" value="1"/>
</dbReference>
<comment type="similarity">
    <text evidence="1">Belongs to the NAD(P)-dependent epimerase/dehydratase family.</text>
</comment>
<gene>
    <name evidence="3" type="ORF">DES35_101999</name>
</gene>
<name>A0A369A9A3_9FLAO</name>
<sequence length="324" mass="35627">MKTLLTGCAGFIGSNILEALIENPRISHIVGMDNLATGYLKNIEEYLRHPKFTFIEGDIRDFDTCYRATEGVDAICHQAALGSVPRSIEDPITSHDVNVNGFLNVLEAARRRGVMRVVYASSSSVYGDLEESPKVEDRVGKVLSPYAATKMANELYAEAYARNYGITLVGLRYFNVFGPKQDPNGPYAAVVPLFIKAALTNTPPTINGDGTITRDFTPVSNVVQINTNALQVDLRSGRHYIWNVACGQTTDLNTLWSMIKSITGTTVDAVHGPMRKGDILYSLADVNRAISQGQYQPDADLLKGLKKTVDFYRKNIVATNRIIS</sequence>
<evidence type="ECO:0000313" key="3">
    <source>
        <dbReference type="EMBL" id="RCX05711.1"/>
    </source>
</evidence>
<organism evidence="3 4">
    <name type="scientific">Schleiferia thermophila</name>
    <dbReference type="NCBI Taxonomy" id="884107"/>
    <lineage>
        <taxon>Bacteria</taxon>
        <taxon>Pseudomonadati</taxon>
        <taxon>Bacteroidota</taxon>
        <taxon>Flavobacteriia</taxon>
        <taxon>Flavobacteriales</taxon>
        <taxon>Schleiferiaceae</taxon>
        <taxon>Schleiferia</taxon>
    </lineage>
</organism>
<evidence type="ECO:0000256" key="1">
    <source>
        <dbReference type="ARBA" id="ARBA00007637"/>
    </source>
</evidence>
<accession>A0A369A9A3</accession>
<dbReference type="AlphaFoldDB" id="A0A369A9A3"/>
<dbReference type="Proteomes" id="UP000253517">
    <property type="component" value="Unassembled WGS sequence"/>
</dbReference>
<dbReference type="Pfam" id="PF01370">
    <property type="entry name" value="Epimerase"/>
    <property type="match status" value="1"/>
</dbReference>
<dbReference type="Gene3D" id="3.40.50.720">
    <property type="entry name" value="NAD(P)-binding Rossmann-like Domain"/>
    <property type="match status" value="1"/>
</dbReference>
<evidence type="ECO:0000313" key="4">
    <source>
        <dbReference type="Proteomes" id="UP000253517"/>
    </source>
</evidence>
<protein>
    <submittedName>
        <fullName evidence="3">UDP-N-acetylglucosamine 4-epimerase</fullName>
    </submittedName>
</protein>
<dbReference type="RefSeq" id="WP_114365967.1">
    <property type="nucleotide sequence ID" value="NZ_BHZF01000001.1"/>
</dbReference>
<proteinExistence type="inferred from homology"/>
<dbReference type="SUPFAM" id="SSF51735">
    <property type="entry name" value="NAD(P)-binding Rossmann-fold domains"/>
    <property type="match status" value="1"/>
</dbReference>
<evidence type="ECO:0000259" key="2">
    <source>
        <dbReference type="Pfam" id="PF01370"/>
    </source>
</evidence>
<reference evidence="3 4" key="1">
    <citation type="submission" date="2018-07" db="EMBL/GenBank/DDBJ databases">
        <title>Genomic Encyclopedia of Type Strains, Phase IV (KMG-IV): sequencing the most valuable type-strain genomes for metagenomic binning, comparative biology and taxonomic classification.</title>
        <authorList>
            <person name="Goeker M."/>
        </authorList>
    </citation>
    <scope>NUCLEOTIDE SEQUENCE [LARGE SCALE GENOMIC DNA]</scope>
    <source>
        <strain evidence="3 4">DSM 21410</strain>
    </source>
</reference>
<dbReference type="Gene3D" id="3.90.25.10">
    <property type="entry name" value="UDP-galactose 4-epimerase, domain 1"/>
    <property type="match status" value="1"/>
</dbReference>
<feature type="domain" description="NAD-dependent epimerase/dehydratase" evidence="2">
    <location>
        <begin position="4"/>
        <end position="240"/>
    </location>
</feature>
<comment type="caution">
    <text evidence="3">The sequence shown here is derived from an EMBL/GenBank/DDBJ whole genome shotgun (WGS) entry which is preliminary data.</text>
</comment>
<keyword evidence="4" id="KW-1185">Reference proteome</keyword>
<dbReference type="InterPro" id="IPR036291">
    <property type="entry name" value="NAD(P)-bd_dom_sf"/>
</dbReference>